<sequence>MDEALKLAQSSDSTKVESGFQKLGTLFEKGTSQQRAVARQVLREILLHNDKAYNRKQAAWALFRRFEETYPLLIQALDQEETDLVVGIIQLLQTHPEKPAVVRSIHKLLDHHSYKVRTTAADAVVGMYQATGDIAGLASLLGVYENDLSANAAIKLTVMGRKVVPELIDIVKTSSDASQRHGAALVLAMVCGGTTPKQEKFADLALVKAMIEMPGPPDRRAVEPLIDALLHDESEMVREIAAQGLGYLGDAQAAP</sequence>
<reference evidence="2" key="1">
    <citation type="journal article" date="2014" name="Front. Microbiol.">
        <title>High frequency of phylogenetically diverse reductive dehalogenase-homologous genes in deep subseafloor sedimentary metagenomes.</title>
        <authorList>
            <person name="Kawai M."/>
            <person name="Futagami T."/>
            <person name="Toyoda A."/>
            <person name="Takaki Y."/>
            <person name="Nishi S."/>
            <person name="Hori S."/>
            <person name="Arai W."/>
            <person name="Tsubouchi T."/>
            <person name="Morono Y."/>
            <person name="Uchiyama I."/>
            <person name="Ito T."/>
            <person name="Fujiyama A."/>
            <person name="Inagaki F."/>
            <person name="Takami H."/>
        </authorList>
    </citation>
    <scope>NUCLEOTIDE SEQUENCE</scope>
    <source>
        <strain evidence="2">Expedition CK06-06</strain>
    </source>
</reference>
<dbReference type="PROSITE" id="PS50077">
    <property type="entry name" value="HEAT_REPEAT"/>
    <property type="match status" value="1"/>
</dbReference>
<dbReference type="SUPFAM" id="SSF48371">
    <property type="entry name" value="ARM repeat"/>
    <property type="match status" value="1"/>
</dbReference>
<gene>
    <name evidence="2" type="ORF">S03H2_55360</name>
</gene>
<evidence type="ECO:0000313" key="2">
    <source>
        <dbReference type="EMBL" id="GAH79698.1"/>
    </source>
</evidence>
<evidence type="ECO:0008006" key="3">
    <source>
        <dbReference type="Google" id="ProtNLM"/>
    </source>
</evidence>
<protein>
    <recommendedName>
        <fullName evidence="3">HEAT repeat domain-containing protein</fullName>
    </recommendedName>
</protein>
<feature type="non-terminal residue" evidence="2">
    <location>
        <position position="255"/>
    </location>
</feature>
<dbReference type="EMBL" id="BARU01035353">
    <property type="protein sequence ID" value="GAH79698.1"/>
    <property type="molecule type" value="Genomic_DNA"/>
</dbReference>
<dbReference type="InterPro" id="IPR016024">
    <property type="entry name" value="ARM-type_fold"/>
</dbReference>
<accession>X1KCA3</accession>
<comment type="function">
    <text evidence="1">Catalyzes the hydroxylation of the N(6)-(4-aminobutyl)-L-lysine intermediate produced by deoxyhypusine synthase/DHPS on a critical lysine of the eukaryotic translation initiation factor 5A/eIF-5A. This is the second step of the post-translational modification of that lysine into an unusual amino acid residue named hypusine. Hypusination is unique to mature eIF-5A factor and is essential for its function.</text>
</comment>
<dbReference type="AlphaFoldDB" id="X1KCA3"/>
<dbReference type="InterPro" id="IPR021133">
    <property type="entry name" value="HEAT_type_2"/>
</dbReference>
<dbReference type="PANTHER" id="PTHR12697:SF5">
    <property type="entry name" value="DEOXYHYPUSINE HYDROXYLASE"/>
    <property type="match status" value="1"/>
</dbReference>
<comment type="caution">
    <text evidence="2">The sequence shown here is derived from an EMBL/GenBank/DDBJ whole genome shotgun (WGS) entry which is preliminary data.</text>
</comment>
<dbReference type="InterPro" id="IPR011989">
    <property type="entry name" value="ARM-like"/>
</dbReference>
<dbReference type="GO" id="GO:0016491">
    <property type="term" value="F:oxidoreductase activity"/>
    <property type="evidence" value="ECO:0007669"/>
    <property type="project" value="TreeGrafter"/>
</dbReference>
<name>X1KCA3_9ZZZZ</name>
<proteinExistence type="predicted"/>
<evidence type="ECO:0000256" key="1">
    <source>
        <dbReference type="ARBA" id="ARBA00045876"/>
    </source>
</evidence>
<dbReference type="Gene3D" id="1.25.10.10">
    <property type="entry name" value="Leucine-rich Repeat Variant"/>
    <property type="match status" value="2"/>
</dbReference>
<dbReference type="PANTHER" id="PTHR12697">
    <property type="entry name" value="PBS LYASE HEAT-LIKE PROTEIN"/>
    <property type="match status" value="1"/>
</dbReference>
<organism evidence="2">
    <name type="scientific">marine sediment metagenome</name>
    <dbReference type="NCBI Taxonomy" id="412755"/>
    <lineage>
        <taxon>unclassified sequences</taxon>
        <taxon>metagenomes</taxon>
        <taxon>ecological metagenomes</taxon>
    </lineage>
</organism>